<keyword evidence="3" id="KW-1185">Reference proteome</keyword>
<proteinExistence type="predicted"/>
<accession>A0ABT9Q8H6</accession>
<evidence type="ECO:0000313" key="3">
    <source>
        <dbReference type="Proteomes" id="UP001225356"/>
    </source>
</evidence>
<sequence>MIEIDSGSSRDRVIASASHWFLTRSISVCFASAMVFSLVTCPGDADRCLAQMSAPAAKVIAARATAIRSAMLICSLRSRALATLLTMKANMITAEAAARIGHHDLRPFTGAFSRAHHICGMDVHKK</sequence>
<evidence type="ECO:0000313" key="2">
    <source>
        <dbReference type="EMBL" id="MDP9842259.1"/>
    </source>
</evidence>
<feature type="transmembrane region" description="Helical" evidence="1">
    <location>
        <begin position="21"/>
        <end position="39"/>
    </location>
</feature>
<evidence type="ECO:0008006" key="4">
    <source>
        <dbReference type="Google" id="ProtNLM"/>
    </source>
</evidence>
<name>A0ABT9Q8H6_9ACTN</name>
<keyword evidence="1" id="KW-0472">Membrane</keyword>
<reference evidence="2 3" key="1">
    <citation type="submission" date="2023-07" db="EMBL/GenBank/DDBJ databases">
        <title>Sequencing the genomes of 1000 actinobacteria strains.</title>
        <authorList>
            <person name="Klenk H.-P."/>
        </authorList>
    </citation>
    <scope>NUCLEOTIDE SEQUENCE [LARGE SCALE GENOMIC DNA]</scope>
    <source>
        <strain evidence="2 3">DSM 46740</strain>
    </source>
</reference>
<keyword evidence="1" id="KW-1133">Transmembrane helix</keyword>
<dbReference type="Proteomes" id="UP001225356">
    <property type="component" value="Unassembled WGS sequence"/>
</dbReference>
<evidence type="ECO:0000256" key="1">
    <source>
        <dbReference type="SAM" id="Phobius"/>
    </source>
</evidence>
<keyword evidence="1" id="KW-0812">Transmembrane</keyword>
<comment type="caution">
    <text evidence="2">The sequence shown here is derived from an EMBL/GenBank/DDBJ whole genome shotgun (WGS) entry which is preliminary data.</text>
</comment>
<protein>
    <recommendedName>
        <fullName evidence="4">HTH araC/xylS-type domain-containing protein</fullName>
    </recommendedName>
</protein>
<gene>
    <name evidence="2" type="ORF">J2853_001470</name>
</gene>
<dbReference type="EMBL" id="JAUSQU010000001">
    <property type="protein sequence ID" value="MDP9842259.1"/>
    <property type="molecule type" value="Genomic_DNA"/>
</dbReference>
<organism evidence="2 3">
    <name type="scientific">Streptosporangium lutulentum</name>
    <dbReference type="NCBI Taxonomy" id="1461250"/>
    <lineage>
        <taxon>Bacteria</taxon>
        <taxon>Bacillati</taxon>
        <taxon>Actinomycetota</taxon>
        <taxon>Actinomycetes</taxon>
        <taxon>Streptosporangiales</taxon>
        <taxon>Streptosporangiaceae</taxon>
        <taxon>Streptosporangium</taxon>
    </lineage>
</organism>